<feature type="compositionally biased region" description="Low complexity" evidence="1">
    <location>
        <begin position="259"/>
        <end position="286"/>
    </location>
</feature>
<feature type="region of interest" description="Disordered" evidence="1">
    <location>
        <begin position="259"/>
        <end position="359"/>
    </location>
</feature>
<feature type="compositionally biased region" description="Basic and acidic residues" evidence="1">
    <location>
        <begin position="292"/>
        <end position="324"/>
    </location>
</feature>
<reference evidence="2 3" key="1">
    <citation type="journal article" date="2017" name="BMC Genomics">
        <title>Chromosome level assembly and secondary metabolite potential of the parasitic fungus Cordyceps militaris.</title>
        <authorList>
            <person name="Kramer G.J."/>
            <person name="Nodwell J.R."/>
        </authorList>
    </citation>
    <scope>NUCLEOTIDE SEQUENCE [LARGE SCALE GENOMIC DNA]</scope>
    <source>
        <strain evidence="2 3">ATCC 34164</strain>
    </source>
</reference>
<evidence type="ECO:0000313" key="3">
    <source>
        <dbReference type="Proteomes" id="UP000323067"/>
    </source>
</evidence>
<protein>
    <submittedName>
        <fullName evidence="2">Uncharacterized protein</fullName>
    </submittedName>
</protein>
<dbReference type="VEuPathDB" id="FungiDB:CCM_00064"/>
<evidence type="ECO:0000313" key="2">
    <source>
        <dbReference type="EMBL" id="ATY62664.1"/>
    </source>
</evidence>
<name>A0A2H4SHT1_CORMI</name>
<dbReference type="AlphaFoldDB" id="A0A2H4SHT1"/>
<dbReference type="OrthoDB" id="5377213at2759"/>
<proteinExistence type="predicted"/>
<feature type="compositionally biased region" description="Low complexity" evidence="1">
    <location>
        <begin position="347"/>
        <end position="359"/>
    </location>
</feature>
<organism evidence="2 3">
    <name type="scientific">Cordyceps militaris</name>
    <name type="common">Caterpillar fungus</name>
    <name type="synonym">Clavaria militaris</name>
    <dbReference type="NCBI Taxonomy" id="73501"/>
    <lineage>
        <taxon>Eukaryota</taxon>
        <taxon>Fungi</taxon>
        <taxon>Dikarya</taxon>
        <taxon>Ascomycota</taxon>
        <taxon>Pezizomycotina</taxon>
        <taxon>Sordariomycetes</taxon>
        <taxon>Hypocreomycetidae</taxon>
        <taxon>Hypocreales</taxon>
        <taxon>Cordycipitaceae</taxon>
        <taxon>Cordyceps</taxon>
    </lineage>
</organism>
<gene>
    <name evidence="2" type="ORF">A9K55_007536</name>
</gene>
<sequence>MASLPQQRAATRLSHESSRSKIRGRTIVKPILKKLNSHSTSDRGSFDLDLGWDDLPSPSADHDSLCSDATPAPHGDLFRPRDVSFSTAASLEYSTSTWRSKNKYSHMRSTSGTSHTSSIATNVSARNGTFVHPCQQTPMTATPSLSYANSIASLDLSAPGPREYASTITEDDDLISPTTTTVPRAATPTAPTITIHALNSRLRGPSLDESQHTLALTDRYLSRPALTSRSNSATTAMYVPAPSSSEFAMSSTPPLLMAPISTSMSSSGTPTSSSPLSPLRNSLDLSGFRLRSRSEVDTRTHQEQVRAARRQFQEKEKAKDEKYARKQLRRRERTDNSRERAKIRKGTNSTSTAKSSATSIRCSASYVNDDYCQDHEPDFANTGAYDHAAAGQAPARANEVQFQRPPRRKSAKHKTNGAWTTFVLWLRTRLLRLGKH</sequence>
<dbReference type="VEuPathDB" id="FungiDB:A9K55_007536"/>
<dbReference type="EMBL" id="CP023324">
    <property type="protein sequence ID" value="ATY62664.1"/>
    <property type="molecule type" value="Genomic_DNA"/>
</dbReference>
<feature type="region of interest" description="Disordered" evidence="1">
    <location>
        <begin position="1"/>
        <end position="25"/>
    </location>
</feature>
<accession>A0A2H4SHT1</accession>
<dbReference type="Proteomes" id="UP000323067">
    <property type="component" value="Chromosome vii"/>
</dbReference>
<evidence type="ECO:0000256" key="1">
    <source>
        <dbReference type="SAM" id="MobiDB-lite"/>
    </source>
</evidence>